<proteinExistence type="predicted"/>
<feature type="region of interest" description="Disordered" evidence="1">
    <location>
        <begin position="1"/>
        <end position="230"/>
    </location>
</feature>
<dbReference type="InterPro" id="IPR021136">
    <property type="entry name" value="Flagellar_hook_control-like_C"/>
</dbReference>
<feature type="domain" description="Flagellar hook-length control protein-like C-terminal" evidence="2">
    <location>
        <begin position="505"/>
        <end position="587"/>
    </location>
</feature>
<dbReference type="RefSeq" id="WP_068329654.1">
    <property type="nucleotide sequence ID" value="NZ_LVHF01000012.1"/>
</dbReference>
<dbReference type="Gene3D" id="3.30.750.140">
    <property type="match status" value="1"/>
</dbReference>
<dbReference type="Pfam" id="PF02120">
    <property type="entry name" value="Flg_hook"/>
    <property type="match status" value="1"/>
</dbReference>
<feature type="compositionally biased region" description="Gly residues" evidence="1">
    <location>
        <begin position="603"/>
        <end position="617"/>
    </location>
</feature>
<feature type="compositionally biased region" description="Polar residues" evidence="1">
    <location>
        <begin position="62"/>
        <end position="77"/>
    </location>
</feature>
<keyword evidence="4" id="KW-1185">Reference proteome</keyword>
<reference evidence="3 4" key="1">
    <citation type="submission" date="2016-03" db="EMBL/GenBank/DDBJ databases">
        <title>Photobacterium proteolyticum sp. nov. a protease producing bacterium isolated from ocean sediments of Laizhou Bay.</title>
        <authorList>
            <person name="Li Y."/>
        </authorList>
    </citation>
    <scope>NUCLEOTIDE SEQUENCE [LARGE SCALE GENOMIC DNA]</scope>
    <source>
        <strain evidence="3 4">R-40508</strain>
    </source>
</reference>
<protein>
    <recommendedName>
        <fullName evidence="2">Flagellar hook-length control protein-like C-terminal domain-containing protein</fullName>
    </recommendedName>
</protein>
<feature type="compositionally biased region" description="Polar residues" evidence="1">
    <location>
        <begin position="220"/>
        <end position="230"/>
    </location>
</feature>
<dbReference type="InterPro" id="IPR052563">
    <property type="entry name" value="FliK"/>
</dbReference>
<gene>
    <name evidence="3" type="ORF">A3K86_06905</name>
</gene>
<evidence type="ECO:0000256" key="1">
    <source>
        <dbReference type="SAM" id="MobiDB-lite"/>
    </source>
</evidence>
<dbReference type="STRING" id="858640.A3K86_06905"/>
<dbReference type="Proteomes" id="UP000078503">
    <property type="component" value="Unassembled WGS sequence"/>
</dbReference>
<name>A0A178KMN5_9GAMM</name>
<accession>A0A178KMN5</accession>
<feature type="compositionally biased region" description="Low complexity" evidence="1">
    <location>
        <begin position="586"/>
        <end position="602"/>
    </location>
</feature>
<sequence>MSLSNLMPFNFSSASKATAQPAADSAKLDATGKMAKSDTANSGDGVKSEAGRDFASDLDQAANPSSLESSSKKNVTTPDEVASDQADVSETGDSKTTASQVTAAEGESLVSDGELSADAMKGQDQQVSSTNESASASDKKQAMDEGDAFLKQLDAANKQLPQQGSSPQASSQQASLQQGSPMTGEQQAMAAAVSGNGASKEEAGGKSLPAGSVLAADKATGQTAGQQGELTDDATQQNQLAHVFSPAASAQVGQNTVASAEGVEGALPNSDASQDMQGDSFAASSAVAAGALQAGSPQTTGSSVASAMTPESAANLATASNATATSQAVAGSGQVAMNANGVTEGALIGSKLAGGNVADSTLASDVTARTNAAMANQAAASTAHIPWASTTATDGTRLQGSASSAALAGSLAGSFAGETADSLGAEGQEAVELRNAAMLAGGMHAVAGDESQELTRATAQDGAQPLTATAGSQTMQQMARAEAVAQAQQTPIQLSKDQGGDELAEKVNIMMSKNLKHVDIRLDPPELGKVQIKLSMNQDQASLQFTAANSQTRELLEHSMPRLRELLHQQGVQLAQTSVQQDTSRQASNGQNFAGQQGQQTDGQGGSGRGQQGGSQQGDGHWGDGESLEMYATPSNDGVDYYA</sequence>
<evidence type="ECO:0000259" key="2">
    <source>
        <dbReference type="Pfam" id="PF02120"/>
    </source>
</evidence>
<dbReference type="CDD" id="cd17470">
    <property type="entry name" value="T3SS_Flik_C"/>
    <property type="match status" value="1"/>
</dbReference>
<feature type="compositionally biased region" description="Basic and acidic residues" evidence="1">
    <location>
        <begin position="46"/>
        <end position="55"/>
    </location>
</feature>
<evidence type="ECO:0000313" key="3">
    <source>
        <dbReference type="EMBL" id="OAN18609.1"/>
    </source>
</evidence>
<dbReference type="AlphaFoldDB" id="A0A178KMN5"/>
<dbReference type="PANTHER" id="PTHR37533">
    <property type="entry name" value="FLAGELLAR HOOK-LENGTH CONTROL PROTEIN"/>
    <property type="match status" value="1"/>
</dbReference>
<comment type="caution">
    <text evidence="3">The sequence shown here is derived from an EMBL/GenBank/DDBJ whole genome shotgun (WGS) entry which is preliminary data.</text>
</comment>
<dbReference type="OrthoDB" id="1792985at2"/>
<feature type="compositionally biased region" description="Polar residues" evidence="1">
    <location>
        <begin position="574"/>
        <end position="585"/>
    </location>
</feature>
<feature type="compositionally biased region" description="Polar residues" evidence="1">
    <location>
        <begin position="1"/>
        <end position="18"/>
    </location>
</feature>
<feature type="compositionally biased region" description="Polar residues" evidence="1">
    <location>
        <begin position="123"/>
        <end position="136"/>
    </location>
</feature>
<feature type="region of interest" description="Disordered" evidence="1">
    <location>
        <begin position="574"/>
        <end position="643"/>
    </location>
</feature>
<feature type="compositionally biased region" description="Low complexity" evidence="1">
    <location>
        <begin position="159"/>
        <end position="180"/>
    </location>
</feature>
<dbReference type="EMBL" id="LVHF01000012">
    <property type="protein sequence ID" value="OAN18609.1"/>
    <property type="molecule type" value="Genomic_DNA"/>
</dbReference>
<dbReference type="InterPro" id="IPR038610">
    <property type="entry name" value="FliK-like_C_sf"/>
</dbReference>
<dbReference type="PANTHER" id="PTHR37533:SF2">
    <property type="entry name" value="FLAGELLAR HOOK-LENGTH CONTROL PROTEIN"/>
    <property type="match status" value="1"/>
</dbReference>
<organism evidence="3 4">
    <name type="scientific">Photobacterium jeanii</name>
    <dbReference type="NCBI Taxonomy" id="858640"/>
    <lineage>
        <taxon>Bacteria</taxon>
        <taxon>Pseudomonadati</taxon>
        <taxon>Pseudomonadota</taxon>
        <taxon>Gammaproteobacteria</taxon>
        <taxon>Vibrionales</taxon>
        <taxon>Vibrionaceae</taxon>
        <taxon>Photobacterium</taxon>
    </lineage>
</organism>
<evidence type="ECO:0000313" key="4">
    <source>
        <dbReference type="Proteomes" id="UP000078503"/>
    </source>
</evidence>